<dbReference type="AlphaFoldDB" id="A0A8S9FM92"/>
<organism evidence="2">
    <name type="scientific">Brassica cretica</name>
    <name type="common">Mustard</name>
    <dbReference type="NCBI Taxonomy" id="69181"/>
    <lineage>
        <taxon>Eukaryota</taxon>
        <taxon>Viridiplantae</taxon>
        <taxon>Streptophyta</taxon>
        <taxon>Embryophyta</taxon>
        <taxon>Tracheophyta</taxon>
        <taxon>Spermatophyta</taxon>
        <taxon>Magnoliopsida</taxon>
        <taxon>eudicotyledons</taxon>
        <taxon>Gunneridae</taxon>
        <taxon>Pentapetalae</taxon>
        <taxon>rosids</taxon>
        <taxon>malvids</taxon>
        <taxon>Brassicales</taxon>
        <taxon>Brassicaceae</taxon>
        <taxon>Brassiceae</taxon>
        <taxon>Brassica</taxon>
    </lineage>
</organism>
<feature type="region of interest" description="Disordered" evidence="1">
    <location>
        <begin position="23"/>
        <end position="43"/>
    </location>
</feature>
<feature type="compositionally biased region" description="Low complexity" evidence="1">
    <location>
        <begin position="23"/>
        <end position="38"/>
    </location>
</feature>
<proteinExistence type="predicted"/>
<accession>A0A8S9FM92</accession>
<evidence type="ECO:0000256" key="1">
    <source>
        <dbReference type="SAM" id="MobiDB-lite"/>
    </source>
</evidence>
<reference evidence="2" key="1">
    <citation type="submission" date="2019-12" db="EMBL/GenBank/DDBJ databases">
        <title>Genome sequencing and annotation of Brassica cretica.</title>
        <authorList>
            <person name="Studholme D.J."/>
            <person name="Sarris P.F."/>
        </authorList>
    </citation>
    <scope>NUCLEOTIDE SEQUENCE</scope>
    <source>
        <strain evidence="2">PFS-102/07</strain>
        <tissue evidence="2">Leaf</tissue>
    </source>
</reference>
<dbReference type="EMBL" id="QGKY02002305">
    <property type="protein sequence ID" value="KAF2534229.1"/>
    <property type="molecule type" value="Genomic_DNA"/>
</dbReference>
<protein>
    <submittedName>
        <fullName evidence="2">Uncharacterized protein</fullName>
    </submittedName>
</protein>
<evidence type="ECO:0000313" key="2">
    <source>
        <dbReference type="EMBL" id="KAF2534229.1"/>
    </source>
</evidence>
<comment type="caution">
    <text evidence="2">The sequence shown here is derived from an EMBL/GenBank/DDBJ whole genome shotgun (WGS) entry which is preliminary data.</text>
</comment>
<gene>
    <name evidence="2" type="ORF">F2Q70_00032326</name>
</gene>
<name>A0A8S9FM92_BRACR</name>
<sequence length="102" mass="10646">MLSSNRSLSLLSSSTLISSSIKLFSSSNNSPSSTSSSSKTENLDDEISISSVFSRVGVCDLPILAGETKDQLLLSVLTSPPLSTSLSSALFSESTFFSIPSC</sequence>